<dbReference type="PANTHER" id="PTHR37984:SF5">
    <property type="entry name" value="PROTEIN NYNRIN-LIKE"/>
    <property type="match status" value="1"/>
</dbReference>
<evidence type="ECO:0000313" key="3">
    <source>
        <dbReference type="Proteomes" id="UP000275267"/>
    </source>
</evidence>
<dbReference type="AlphaFoldDB" id="A0A3L6RZ18"/>
<dbReference type="PROSITE" id="PS50994">
    <property type="entry name" value="INTEGRASE"/>
    <property type="match status" value="1"/>
</dbReference>
<name>A0A3L6RZ18_PANMI</name>
<dbReference type="Proteomes" id="UP000275267">
    <property type="component" value="Unassembled WGS sequence"/>
</dbReference>
<dbReference type="GO" id="GO:0015074">
    <property type="term" value="P:DNA integration"/>
    <property type="evidence" value="ECO:0007669"/>
    <property type="project" value="InterPro"/>
</dbReference>
<dbReference type="STRING" id="4540.A0A3L6RZ18"/>
<reference evidence="3" key="1">
    <citation type="journal article" date="2019" name="Nat. Commun.">
        <title>The genome of broomcorn millet.</title>
        <authorList>
            <person name="Zou C."/>
            <person name="Miki D."/>
            <person name="Li D."/>
            <person name="Tang Q."/>
            <person name="Xiao L."/>
            <person name="Rajput S."/>
            <person name="Deng P."/>
            <person name="Jia W."/>
            <person name="Huang R."/>
            <person name="Zhang M."/>
            <person name="Sun Y."/>
            <person name="Hu J."/>
            <person name="Fu X."/>
            <person name="Schnable P.S."/>
            <person name="Li F."/>
            <person name="Zhang H."/>
            <person name="Feng B."/>
            <person name="Zhu X."/>
            <person name="Liu R."/>
            <person name="Schnable J.C."/>
            <person name="Zhu J.-K."/>
            <person name="Zhang H."/>
        </authorList>
    </citation>
    <scope>NUCLEOTIDE SEQUENCE [LARGE SCALE GENOMIC DNA]</scope>
</reference>
<feature type="domain" description="Integrase catalytic" evidence="1">
    <location>
        <begin position="100"/>
        <end position="229"/>
    </location>
</feature>
<sequence>MRRSKGLVIVGDKLYKCGASTGVLMKCVPRAWGCNILLEIHEGTCGNHAASKTLVGKAYRVGYWWPTAVSDAEDLVRKCQKCQFFGKQSHVSAHNLITKPPSWPFACWSLDMIGPLTTAPGSFTHVLVAIDKFTKWIEYKPITKLTPDRAVDFISDIVYHFGYPNTIIRDLGSNFTANQFWKFCDNNAIELKYVSVAHPRANGQVERANGLILDNLKKRLYDDNSKKGG</sequence>
<dbReference type="PANTHER" id="PTHR37984">
    <property type="entry name" value="PROTEIN CBG26694"/>
    <property type="match status" value="1"/>
</dbReference>
<dbReference type="OrthoDB" id="678178at2759"/>
<dbReference type="GO" id="GO:0003676">
    <property type="term" value="F:nucleic acid binding"/>
    <property type="evidence" value="ECO:0007669"/>
    <property type="project" value="InterPro"/>
</dbReference>
<dbReference type="InterPro" id="IPR041588">
    <property type="entry name" value="Integrase_H2C2"/>
</dbReference>
<dbReference type="Pfam" id="PF00665">
    <property type="entry name" value="rve"/>
    <property type="match status" value="1"/>
</dbReference>
<dbReference type="Gene3D" id="1.10.340.70">
    <property type="match status" value="1"/>
</dbReference>
<organism evidence="2 3">
    <name type="scientific">Panicum miliaceum</name>
    <name type="common">Proso millet</name>
    <name type="synonym">Broomcorn millet</name>
    <dbReference type="NCBI Taxonomy" id="4540"/>
    <lineage>
        <taxon>Eukaryota</taxon>
        <taxon>Viridiplantae</taxon>
        <taxon>Streptophyta</taxon>
        <taxon>Embryophyta</taxon>
        <taxon>Tracheophyta</taxon>
        <taxon>Spermatophyta</taxon>
        <taxon>Magnoliopsida</taxon>
        <taxon>Liliopsida</taxon>
        <taxon>Poales</taxon>
        <taxon>Poaceae</taxon>
        <taxon>PACMAD clade</taxon>
        <taxon>Panicoideae</taxon>
        <taxon>Panicodae</taxon>
        <taxon>Paniceae</taxon>
        <taxon>Panicinae</taxon>
        <taxon>Panicum</taxon>
        <taxon>Panicum sect. Panicum</taxon>
    </lineage>
</organism>
<comment type="caution">
    <text evidence="2">The sequence shown here is derived from an EMBL/GenBank/DDBJ whole genome shotgun (WGS) entry which is preliminary data.</text>
</comment>
<gene>
    <name evidence="2" type="ORF">C2845_PM09G10980</name>
</gene>
<protein>
    <submittedName>
        <fullName evidence="2">Gag-pol</fullName>
    </submittedName>
</protein>
<dbReference type="InterPro" id="IPR050951">
    <property type="entry name" value="Retrovirus_Pol_polyprotein"/>
</dbReference>
<dbReference type="Gene3D" id="3.30.420.10">
    <property type="entry name" value="Ribonuclease H-like superfamily/Ribonuclease H"/>
    <property type="match status" value="1"/>
</dbReference>
<keyword evidence="3" id="KW-1185">Reference proteome</keyword>
<dbReference type="InterPro" id="IPR036397">
    <property type="entry name" value="RNaseH_sf"/>
</dbReference>
<dbReference type="Pfam" id="PF17921">
    <property type="entry name" value="Integrase_H2C2"/>
    <property type="match status" value="1"/>
</dbReference>
<accession>A0A3L6RZ18</accession>
<dbReference type="SUPFAM" id="SSF53098">
    <property type="entry name" value="Ribonuclease H-like"/>
    <property type="match status" value="1"/>
</dbReference>
<proteinExistence type="predicted"/>
<evidence type="ECO:0000313" key="2">
    <source>
        <dbReference type="EMBL" id="RLN11448.1"/>
    </source>
</evidence>
<evidence type="ECO:0000259" key="1">
    <source>
        <dbReference type="PROSITE" id="PS50994"/>
    </source>
</evidence>
<dbReference type="EMBL" id="PQIB02000006">
    <property type="protein sequence ID" value="RLN11448.1"/>
    <property type="molecule type" value="Genomic_DNA"/>
</dbReference>
<dbReference type="InterPro" id="IPR001584">
    <property type="entry name" value="Integrase_cat-core"/>
</dbReference>
<dbReference type="InterPro" id="IPR012337">
    <property type="entry name" value="RNaseH-like_sf"/>
</dbReference>